<dbReference type="Pfam" id="PF13707">
    <property type="entry name" value="RloB"/>
    <property type="match status" value="1"/>
</dbReference>
<proteinExistence type="predicted"/>
<name>A0A7M2RFM8_9FIRM</name>
<dbReference type="Proteomes" id="UP000593601">
    <property type="component" value="Chromosome"/>
</dbReference>
<gene>
    <name evidence="1" type="ORF">INP51_12385</name>
</gene>
<dbReference type="KEGG" id="bliq:INP51_12385"/>
<evidence type="ECO:0000313" key="2">
    <source>
        <dbReference type="Proteomes" id="UP000593601"/>
    </source>
</evidence>
<accession>A0A7M2RFM8</accession>
<dbReference type="AlphaFoldDB" id="A0A7M2RFM8"/>
<dbReference type="EMBL" id="CP063304">
    <property type="protein sequence ID" value="QOV18791.1"/>
    <property type="molecule type" value="Genomic_DNA"/>
</dbReference>
<protein>
    <submittedName>
        <fullName evidence="1">RloB domain-containing protein</fullName>
    </submittedName>
</protein>
<organism evidence="1 2">
    <name type="scientific">Blautia liquoris</name>
    <dbReference type="NCBI Taxonomy" id="2779518"/>
    <lineage>
        <taxon>Bacteria</taxon>
        <taxon>Bacillati</taxon>
        <taxon>Bacillota</taxon>
        <taxon>Clostridia</taxon>
        <taxon>Lachnospirales</taxon>
        <taxon>Lachnospiraceae</taxon>
        <taxon>Blautia</taxon>
    </lineage>
</organism>
<keyword evidence="2" id="KW-1185">Reference proteome</keyword>
<dbReference type="InterPro" id="IPR025591">
    <property type="entry name" value="RloB"/>
</dbReference>
<evidence type="ECO:0000313" key="1">
    <source>
        <dbReference type="EMBL" id="QOV18791.1"/>
    </source>
</evidence>
<reference evidence="1 2" key="1">
    <citation type="submission" date="2020-10" db="EMBL/GenBank/DDBJ databases">
        <title>Blautia liquoris sp.nov., isolated from the mud in a fermentation cellar used for the production of Chinese strong-flavoured liquor.</title>
        <authorList>
            <person name="Lu L."/>
        </authorList>
    </citation>
    <scope>NUCLEOTIDE SEQUENCE [LARGE SCALE GENOMIC DNA]</scope>
    <source>
        <strain evidence="1 2">LZLJ-3</strain>
    </source>
</reference>
<sequence length="217" mass="26106">MRKENRTYYFSVEGETEQWYLEWLQRIINSYSDTKYTVKIDSKVQKDPLARVKRLTVLGETEITHIFDRESEDAVHVKQFQKTLDRMEMAQNSGKDITYNLGYSNFTFELWIILHKTDCNSLRIHRKQYLAPLNKAYGENFENLDQYKHKNNFERVLKQLTLDNVRAAIRRSKTIMKRNQDAGYTLQEYNRYKYYAENPSLSIWESIEKILNECELL</sequence>
<dbReference type="RefSeq" id="WP_193735153.1">
    <property type="nucleotide sequence ID" value="NZ_CP063304.1"/>
</dbReference>